<comment type="subcellular location">
    <subcellularLocation>
        <location evidence="1">Membrane</location>
        <topology evidence="1">Multi-pass membrane protein</topology>
    </subcellularLocation>
</comment>
<dbReference type="EMBL" id="JAVRRJ010000001">
    <property type="protein sequence ID" value="KAK5091112.1"/>
    <property type="molecule type" value="Genomic_DNA"/>
</dbReference>
<evidence type="ECO:0000259" key="8">
    <source>
        <dbReference type="Pfam" id="PF01694"/>
    </source>
</evidence>
<dbReference type="PANTHER" id="PTHR43731">
    <property type="entry name" value="RHOMBOID PROTEASE"/>
    <property type="match status" value="1"/>
</dbReference>
<keyword evidence="6 7" id="KW-0472">Membrane</keyword>
<dbReference type="InterPro" id="IPR050925">
    <property type="entry name" value="Rhomboid_protease_S54"/>
</dbReference>
<evidence type="ECO:0000256" key="4">
    <source>
        <dbReference type="ARBA" id="ARBA00022801"/>
    </source>
</evidence>
<reference evidence="9 10" key="1">
    <citation type="submission" date="2023-08" db="EMBL/GenBank/DDBJ databases">
        <title>Black Yeasts Isolated from many extreme environments.</title>
        <authorList>
            <person name="Coleine C."/>
            <person name="Stajich J.E."/>
            <person name="Selbmann L."/>
        </authorList>
    </citation>
    <scope>NUCLEOTIDE SEQUENCE [LARGE SCALE GENOMIC DNA]</scope>
    <source>
        <strain evidence="9 10">CCFEE 5910</strain>
    </source>
</reference>
<organism evidence="9 10">
    <name type="scientific">Lithohypha guttulata</name>
    <dbReference type="NCBI Taxonomy" id="1690604"/>
    <lineage>
        <taxon>Eukaryota</taxon>
        <taxon>Fungi</taxon>
        <taxon>Dikarya</taxon>
        <taxon>Ascomycota</taxon>
        <taxon>Pezizomycotina</taxon>
        <taxon>Eurotiomycetes</taxon>
        <taxon>Chaetothyriomycetidae</taxon>
        <taxon>Chaetothyriales</taxon>
        <taxon>Trichomeriaceae</taxon>
        <taxon>Lithohypha</taxon>
    </lineage>
</organism>
<dbReference type="Pfam" id="PF01694">
    <property type="entry name" value="Rhomboid"/>
    <property type="match status" value="1"/>
</dbReference>
<evidence type="ECO:0000256" key="2">
    <source>
        <dbReference type="ARBA" id="ARBA00009045"/>
    </source>
</evidence>
<accession>A0AAN7YEY9</accession>
<feature type="transmembrane region" description="Helical" evidence="7">
    <location>
        <begin position="431"/>
        <end position="451"/>
    </location>
</feature>
<evidence type="ECO:0000256" key="5">
    <source>
        <dbReference type="ARBA" id="ARBA00022989"/>
    </source>
</evidence>
<feature type="transmembrane region" description="Helical" evidence="7">
    <location>
        <begin position="318"/>
        <end position="342"/>
    </location>
</feature>
<proteinExistence type="inferred from homology"/>
<evidence type="ECO:0000256" key="7">
    <source>
        <dbReference type="SAM" id="Phobius"/>
    </source>
</evidence>
<evidence type="ECO:0000313" key="9">
    <source>
        <dbReference type="EMBL" id="KAK5091112.1"/>
    </source>
</evidence>
<comment type="similarity">
    <text evidence="2">Belongs to the peptidase S54 family.</text>
</comment>
<dbReference type="GO" id="GO:0004252">
    <property type="term" value="F:serine-type endopeptidase activity"/>
    <property type="evidence" value="ECO:0007669"/>
    <property type="project" value="InterPro"/>
</dbReference>
<keyword evidence="10" id="KW-1185">Reference proteome</keyword>
<protein>
    <recommendedName>
        <fullName evidence="8">Peptidase S54 rhomboid domain-containing protein</fullName>
    </recommendedName>
</protein>
<dbReference type="PANTHER" id="PTHR43731:SF14">
    <property type="entry name" value="PRESENILIN-ASSOCIATED RHOMBOID-LIKE PROTEIN, MITOCHONDRIAL"/>
    <property type="match status" value="1"/>
</dbReference>
<keyword evidence="3 7" id="KW-0812">Transmembrane</keyword>
<keyword evidence="4" id="KW-0378">Hydrolase</keyword>
<dbReference type="GO" id="GO:0006465">
    <property type="term" value="P:signal peptide processing"/>
    <property type="evidence" value="ECO:0007669"/>
    <property type="project" value="TreeGrafter"/>
</dbReference>
<keyword evidence="5 7" id="KW-1133">Transmembrane helix</keyword>
<dbReference type="SUPFAM" id="SSF144091">
    <property type="entry name" value="Rhomboid-like"/>
    <property type="match status" value="1"/>
</dbReference>
<name>A0AAN7YEY9_9EURO</name>
<sequence length="475" mass="53111">MEAFLTLSRIAARQSYSRPKDSELLQLKHASTSRFLHTSRRVTKPLSSTSALTFVQQRWQSSSESPRRTQNEVLEAEQEEAFLKAQHVQQPSISAAVFYFVSFGVFAFTLAAYSSLKQTNDVAEKLREGSLLQRLSDRFLGGAVPGKITSFLNRGHDDSLQNDFAQNCWGIGVDELKLMQMEHLMRAKQASEGLQWLRDRDIPASIKVPITQAYQTLANKVLNISISQQMILPILFVNTVVFILWTRSPWSARLTQFLRTNFLHRPSSGSTHTMLTSAFSHQAPFHFILNNFALWTFGGATLYHAIQQKDIKGNIPEALPVLHFLAFFATAGVFAAMTSHIGSAIRFGRIAQRLGLDEAKRTVGRTSSLGSSGAIYAVVAMTACTDPETRLSIILLPFFSFPIKYGVMGILALDVAGWIRGWRTFDHVAHLGGALFGFLYYQYGVQFYATIKQYVAKLMKVGPYDPSRSKNQSTS</sequence>
<feature type="domain" description="Peptidase S54 rhomboid" evidence="8">
    <location>
        <begin position="271"/>
        <end position="442"/>
    </location>
</feature>
<dbReference type="InterPro" id="IPR035952">
    <property type="entry name" value="Rhomboid-like_sf"/>
</dbReference>
<gene>
    <name evidence="9" type="ORF">LTR05_001292</name>
</gene>
<dbReference type="GO" id="GO:0016020">
    <property type="term" value="C:membrane"/>
    <property type="evidence" value="ECO:0007669"/>
    <property type="project" value="UniProtKB-SubCell"/>
</dbReference>
<feature type="transmembrane region" description="Helical" evidence="7">
    <location>
        <begin position="285"/>
        <end position="306"/>
    </location>
</feature>
<dbReference type="Proteomes" id="UP001309876">
    <property type="component" value="Unassembled WGS sequence"/>
</dbReference>
<dbReference type="InterPro" id="IPR022764">
    <property type="entry name" value="Peptidase_S54_rhomboid_dom"/>
</dbReference>
<evidence type="ECO:0000256" key="6">
    <source>
        <dbReference type="ARBA" id="ARBA00023136"/>
    </source>
</evidence>
<evidence type="ECO:0000313" key="10">
    <source>
        <dbReference type="Proteomes" id="UP001309876"/>
    </source>
</evidence>
<comment type="caution">
    <text evidence="9">The sequence shown here is derived from an EMBL/GenBank/DDBJ whole genome shotgun (WGS) entry which is preliminary data.</text>
</comment>
<feature type="transmembrane region" description="Helical" evidence="7">
    <location>
        <begin position="96"/>
        <end position="116"/>
    </location>
</feature>
<evidence type="ECO:0000256" key="3">
    <source>
        <dbReference type="ARBA" id="ARBA00022692"/>
    </source>
</evidence>
<feature type="transmembrane region" description="Helical" evidence="7">
    <location>
        <begin position="230"/>
        <end position="248"/>
    </location>
</feature>
<evidence type="ECO:0000256" key="1">
    <source>
        <dbReference type="ARBA" id="ARBA00004141"/>
    </source>
</evidence>
<dbReference type="AlphaFoldDB" id="A0AAN7YEY9"/>
<feature type="transmembrane region" description="Helical" evidence="7">
    <location>
        <begin position="393"/>
        <end position="419"/>
    </location>
</feature>
<dbReference type="Gene3D" id="1.20.1540.10">
    <property type="entry name" value="Rhomboid-like"/>
    <property type="match status" value="1"/>
</dbReference>